<evidence type="ECO:0000313" key="3">
    <source>
        <dbReference type="EMBL" id="CAJ1379348.1"/>
    </source>
</evidence>
<dbReference type="EMBL" id="CAUJNA010000624">
    <property type="protein sequence ID" value="CAJ1379348.1"/>
    <property type="molecule type" value="Genomic_DNA"/>
</dbReference>
<protein>
    <submittedName>
        <fullName evidence="3">Uncharacterized protein</fullName>
    </submittedName>
</protein>
<feature type="region of interest" description="Disordered" evidence="2">
    <location>
        <begin position="139"/>
        <end position="182"/>
    </location>
</feature>
<accession>A0AA36I1K4</accession>
<comment type="caution">
    <text evidence="3">The sequence shown here is derived from an EMBL/GenBank/DDBJ whole genome shotgun (WGS) entry which is preliminary data.</text>
</comment>
<evidence type="ECO:0000256" key="1">
    <source>
        <dbReference type="SAM" id="Coils"/>
    </source>
</evidence>
<reference evidence="3" key="1">
    <citation type="submission" date="2023-08" db="EMBL/GenBank/DDBJ databases">
        <authorList>
            <person name="Chen Y."/>
            <person name="Shah S."/>
            <person name="Dougan E. K."/>
            <person name="Thang M."/>
            <person name="Chan C."/>
        </authorList>
    </citation>
    <scope>NUCLEOTIDE SEQUENCE</scope>
</reference>
<keyword evidence="4" id="KW-1185">Reference proteome</keyword>
<feature type="compositionally biased region" description="Pro residues" evidence="2">
    <location>
        <begin position="145"/>
        <end position="178"/>
    </location>
</feature>
<evidence type="ECO:0000256" key="2">
    <source>
        <dbReference type="SAM" id="MobiDB-lite"/>
    </source>
</evidence>
<proteinExistence type="predicted"/>
<keyword evidence="1" id="KW-0175">Coiled coil</keyword>
<feature type="coiled-coil region" evidence="1">
    <location>
        <begin position="281"/>
        <end position="315"/>
    </location>
</feature>
<name>A0AA36I1K4_9DINO</name>
<gene>
    <name evidence="3" type="ORF">EVOR1521_LOCUS7613</name>
</gene>
<evidence type="ECO:0000313" key="4">
    <source>
        <dbReference type="Proteomes" id="UP001178507"/>
    </source>
</evidence>
<dbReference type="Proteomes" id="UP001178507">
    <property type="component" value="Unassembled WGS sequence"/>
</dbReference>
<organism evidence="3 4">
    <name type="scientific">Effrenium voratum</name>
    <dbReference type="NCBI Taxonomy" id="2562239"/>
    <lineage>
        <taxon>Eukaryota</taxon>
        <taxon>Sar</taxon>
        <taxon>Alveolata</taxon>
        <taxon>Dinophyceae</taxon>
        <taxon>Suessiales</taxon>
        <taxon>Symbiodiniaceae</taxon>
        <taxon>Effrenium</taxon>
    </lineage>
</organism>
<sequence>MAQPQPQPQPQPVAKVMPVMLAQSASVPPQKAMPSNLAKAPASVPQKAMPPYMLKAPAYLPQAAPTYVAKAPASAPQKAMPPYLLKAPAYLPQAAPTYVATAPARCDGSAETSGSASAPLKAAPPMIGIASAKGNAQAYSSAPVPYQPQPQPQPYQPQPQPYQPQPQPYQPQPQPYQPASPAFSTATWASSQFSLNQSVFQASPSVVTQYGQYGYGSAMPTMIPHQEIEDAVRRLHFEESEAPLSAVIVTISQGNTYDPLFQQVAQVGDNGTRVSTYATTLATLERLLTAMRGDAADAEDDLAQLIKDLEEVPRESAVFNWECCSACEAHHFGYGGSFDATTAELTKLLLDRGHMVMFSDFSLKALIGQWPATLGQNPFREVGAVSGSIILKFDPEVLKACPSSQLVKVGELCEEGRAEVTAMTNTIKFDVVEEAARGAEEREEYKLQRLTCAEGVPDTAGHVLLTYPSGGRLLASAGHWCEVVNLRGVTDEALFRTAERYYGQAYSAGLQQQLSSYADPAQREAVQQSIAQSFVLQSPPVASYVPQQNPTV</sequence>
<dbReference type="AlphaFoldDB" id="A0AA36I1K4"/>